<comment type="subcellular location">
    <subcellularLocation>
        <location evidence="1">Cell membrane</location>
        <topology evidence="1">Single-pass type I membrane protein</topology>
    </subcellularLocation>
</comment>
<dbReference type="InterPro" id="IPR050528">
    <property type="entry name" value="L-type_Lectin-RKs"/>
</dbReference>
<dbReference type="Proteomes" id="UP000008827">
    <property type="component" value="Chromosome 7"/>
</dbReference>
<evidence type="ECO:0000256" key="6">
    <source>
        <dbReference type="ARBA" id="ARBA00022475"/>
    </source>
</evidence>
<keyword evidence="14" id="KW-0611">Plant defense</keyword>
<keyword evidence="9 24" id="KW-0812">Transmembrane</keyword>
<dbReference type="PROSITE" id="PS00308">
    <property type="entry name" value="LECTIN_LEGUME_ALPHA"/>
    <property type="match status" value="1"/>
</dbReference>
<protein>
    <recommendedName>
        <fullName evidence="5">non-specific serine/threonine protein kinase</fullName>
        <ecNumber evidence="5">2.7.11.1</ecNumber>
    </recommendedName>
</protein>
<evidence type="ECO:0000256" key="10">
    <source>
        <dbReference type="ARBA" id="ARBA00022729"/>
    </source>
</evidence>
<keyword evidence="17 24" id="KW-0472">Membrane</keyword>
<evidence type="ECO:0000256" key="20">
    <source>
        <dbReference type="ARBA" id="ARBA00058054"/>
    </source>
</evidence>
<comment type="function">
    <text evidence="20">Involved in resistance response to the pathogenic oomycetes Phytophthora infestans and Phytophthora capsici.</text>
</comment>
<keyword evidence="19" id="KW-0325">Glycoprotein</keyword>
<dbReference type="RefSeq" id="XP_003528400.2">
    <property type="nucleotide sequence ID" value="XM_003528352.5"/>
</dbReference>
<comment type="similarity">
    <text evidence="4">In the C-terminal section; belongs to the protein kinase superfamily. Ser/Thr protein kinase family.</text>
</comment>
<dbReference type="FunFam" id="3.30.200.20:FF:000168">
    <property type="entry name" value="L-type lectin-domain containing receptor kinase IX.1"/>
    <property type="match status" value="1"/>
</dbReference>
<dbReference type="GO" id="GO:0004674">
    <property type="term" value="F:protein serine/threonine kinase activity"/>
    <property type="evidence" value="ECO:0007669"/>
    <property type="project" value="UniProtKB-KW"/>
</dbReference>
<dbReference type="PROSITE" id="PS50011">
    <property type="entry name" value="PROTEIN_KINASE_DOM"/>
    <property type="match status" value="1"/>
</dbReference>
<dbReference type="PaxDb" id="3847-GLYMA07G30250.1"/>
<dbReference type="InterPro" id="IPR000719">
    <property type="entry name" value="Prot_kinase_dom"/>
</dbReference>
<reference evidence="26" key="3">
    <citation type="submission" date="2018-07" db="EMBL/GenBank/DDBJ databases">
        <title>WGS assembly of Glycine max.</title>
        <authorList>
            <person name="Schmutz J."/>
            <person name="Cannon S."/>
            <person name="Schlueter J."/>
            <person name="Ma J."/>
            <person name="Mitros T."/>
            <person name="Nelson W."/>
            <person name="Hyten D."/>
            <person name="Song Q."/>
            <person name="Thelen J."/>
            <person name="Cheng J."/>
            <person name="Xu D."/>
            <person name="Hellsten U."/>
            <person name="May G."/>
            <person name="Yu Y."/>
            <person name="Sakurai T."/>
            <person name="Umezawa T."/>
            <person name="Bhattacharyya M."/>
            <person name="Sandhu D."/>
            <person name="Valliyodan B."/>
            <person name="Lindquist E."/>
            <person name="Peto M."/>
            <person name="Grant D."/>
            <person name="Shu S."/>
            <person name="Goodstein D."/>
            <person name="Barry K."/>
            <person name="Futrell-Griggs M."/>
            <person name="Abernathy B."/>
            <person name="Du J."/>
            <person name="Tian Z."/>
            <person name="Zhu L."/>
            <person name="Gill N."/>
            <person name="Joshi T."/>
            <person name="Libault M."/>
            <person name="Sethuraman A."/>
            <person name="Zhang X."/>
            <person name="Shinozaki K."/>
            <person name="Nguyen H."/>
            <person name="Wing R."/>
            <person name="Cregan P."/>
            <person name="Specht J."/>
            <person name="Grimwood J."/>
            <person name="Rokhsar D."/>
            <person name="Stacey G."/>
            <person name="Shoemaker R."/>
            <person name="Jackson S."/>
        </authorList>
    </citation>
    <scope>NUCLEOTIDE SEQUENCE</scope>
    <source>
        <tissue evidence="26">Callus</tissue>
    </source>
</reference>
<dbReference type="OMA" id="LFGWCHQ"/>
<dbReference type="InterPro" id="IPR001220">
    <property type="entry name" value="Legume_lectin_dom"/>
</dbReference>
<evidence type="ECO:0000256" key="21">
    <source>
        <dbReference type="ARBA" id="ARBA00058818"/>
    </source>
</evidence>
<proteinExistence type="inferred from homology"/>
<dbReference type="Gene3D" id="3.30.200.20">
    <property type="entry name" value="Phosphorylase Kinase, domain 1"/>
    <property type="match status" value="1"/>
</dbReference>
<dbReference type="InterPro" id="IPR019825">
    <property type="entry name" value="Lectin_legB_Mn/Ca_BS"/>
</dbReference>
<dbReference type="STRING" id="3847.I1KL68"/>
<dbReference type="EC" id="2.7.11.1" evidence="5"/>
<dbReference type="InterPro" id="IPR000985">
    <property type="entry name" value="Lectin_LegA_CS"/>
</dbReference>
<dbReference type="GO" id="GO:0030246">
    <property type="term" value="F:carbohydrate binding"/>
    <property type="evidence" value="ECO:0007669"/>
    <property type="project" value="UniProtKB-KW"/>
</dbReference>
<dbReference type="CDD" id="cd06899">
    <property type="entry name" value="lectin_legume_LecRK_Arcelin_ConA"/>
    <property type="match status" value="1"/>
</dbReference>
<dbReference type="KEGG" id="gmx:100817213"/>
<dbReference type="GO" id="GO:0002229">
    <property type="term" value="P:defense response to oomycetes"/>
    <property type="evidence" value="ECO:0007669"/>
    <property type="project" value="UniProtKB-ARBA"/>
</dbReference>
<name>I1KL68_SOYBN</name>
<evidence type="ECO:0000256" key="17">
    <source>
        <dbReference type="ARBA" id="ARBA00023136"/>
    </source>
</evidence>
<dbReference type="GO" id="GO:0005524">
    <property type="term" value="F:ATP binding"/>
    <property type="evidence" value="ECO:0007669"/>
    <property type="project" value="UniProtKB-UniRule"/>
</dbReference>
<keyword evidence="16 24" id="KW-1133">Transmembrane helix</keyword>
<evidence type="ECO:0000256" key="12">
    <source>
        <dbReference type="ARBA" id="ARBA00022741"/>
    </source>
</evidence>
<keyword evidence="28" id="KW-1185">Reference proteome</keyword>
<dbReference type="InterPro" id="IPR008271">
    <property type="entry name" value="Ser/Thr_kinase_AS"/>
</dbReference>
<evidence type="ECO:0000256" key="22">
    <source>
        <dbReference type="ARBA" id="ARBA00063357"/>
    </source>
</evidence>
<dbReference type="HOGENOM" id="CLU_000288_62_6_1"/>
<keyword evidence="8" id="KW-0808">Transferase</keyword>
<feature type="transmembrane region" description="Helical" evidence="24">
    <location>
        <begin position="301"/>
        <end position="328"/>
    </location>
</feature>
<keyword evidence="18" id="KW-0675">Receptor</keyword>
<dbReference type="OrthoDB" id="4062651at2759"/>
<evidence type="ECO:0000313" key="26">
    <source>
        <dbReference type="EMBL" id="KRH49855.1"/>
    </source>
</evidence>
<evidence type="ECO:0000256" key="4">
    <source>
        <dbReference type="ARBA" id="ARBA00010217"/>
    </source>
</evidence>
<dbReference type="PROSITE" id="PS00107">
    <property type="entry name" value="PROTEIN_KINASE_ATP"/>
    <property type="match status" value="1"/>
</dbReference>
<organism evidence="27">
    <name type="scientific">Glycine max</name>
    <name type="common">Soybean</name>
    <name type="synonym">Glycine hispida</name>
    <dbReference type="NCBI Taxonomy" id="3847"/>
    <lineage>
        <taxon>Eukaryota</taxon>
        <taxon>Viridiplantae</taxon>
        <taxon>Streptophyta</taxon>
        <taxon>Embryophyta</taxon>
        <taxon>Tracheophyta</taxon>
        <taxon>Spermatophyta</taxon>
        <taxon>Magnoliopsida</taxon>
        <taxon>eudicotyledons</taxon>
        <taxon>Gunneridae</taxon>
        <taxon>Pentapetalae</taxon>
        <taxon>rosids</taxon>
        <taxon>fabids</taxon>
        <taxon>Fabales</taxon>
        <taxon>Fabaceae</taxon>
        <taxon>Papilionoideae</taxon>
        <taxon>50 kb inversion clade</taxon>
        <taxon>NPAAA clade</taxon>
        <taxon>indigoferoid/millettioid clade</taxon>
        <taxon>Phaseoleae</taxon>
        <taxon>Glycine</taxon>
        <taxon>Glycine subgen. Soja</taxon>
    </lineage>
</organism>
<dbReference type="PANTHER" id="PTHR27007">
    <property type="match status" value="1"/>
</dbReference>
<evidence type="ECO:0000256" key="23">
    <source>
        <dbReference type="PROSITE-ProRule" id="PRU10141"/>
    </source>
</evidence>
<keyword evidence="11" id="KW-0430">Lectin</keyword>
<evidence type="ECO:0000313" key="28">
    <source>
        <dbReference type="Proteomes" id="UP000008827"/>
    </source>
</evidence>
<evidence type="ECO:0000256" key="9">
    <source>
        <dbReference type="ARBA" id="ARBA00022692"/>
    </source>
</evidence>
<dbReference type="SUPFAM" id="SSF49899">
    <property type="entry name" value="Concanavalin A-like lectins/glucanases"/>
    <property type="match status" value="1"/>
</dbReference>
<evidence type="ECO:0000256" key="7">
    <source>
        <dbReference type="ARBA" id="ARBA00022527"/>
    </source>
</evidence>
<dbReference type="FunFam" id="1.10.510.10:FF:000240">
    <property type="entry name" value="Lectin-domain containing receptor kinase A4.3"/>
    <property type="match status" value="1"/>
</dbReference>
<dbReference type="InterPro" id="IPR013320">
    <property type="entry name" value="ConA-like_dom_sf"/>
</dbReference>
<dbReference type="AlphaFoldDB" id="I1KL68"/>
<comment type="function">
    <text evidence="21">Promotes hydrogen peroxide H(2)O(2) production and cell death.</text>
</comment>
<keyword evidence="13" id="KW-0418">Kinase</keyword>
<dbReference type="PROSITE" id="PS00108">
    <property type="entry name" value="PROTEIN_KINASE_ST"/>
    <property type="match status" value="1"/>
</dbReference>
<evidence type="ECO:0000256" key="1">
    <source>
        <dbReference type="ARBA" id="ARBA00004251"/>
    </source>
</evidence>
<evidence type="ECO:0000256" key="19">
    <source>
        <dbReference type="ARBA" id="ARBA00023180"/>
    </source>
</evidence>
<comment type="subunit">
    <text evidence="22">Interacts with ABCG40.</text>
</comment>
<comment type="similarity">
    <text evidence="3">In the N-terminal section; belongs to the leguminous lectin family.</text>
</comment>
<evidence type="ECO:0000256" key="13">
    <source>
        <dbReference type="ARBA" id="ARBA00022777"/>
    </source>
</evidence>
<dbReference type="Pfam" id="PF00069">
    <property type="entry name" value="Pkinase"/>
    <property type="match status" value="1"/>
</dbReference>
<evidence type="ECO:0000256" key="16">
    <source>
        <dbReference type="ARBA" id="ARBA00022989"/>
    </source>
</evidence>
<gene>
    <name evidence="27" type="primary">LOC100817213</name>
    <name evidence="26" type="ORF">GLYMA_07G183900</name>
</gene>
<comment type="similarity">
    <text evidence="2">Belongs to the leguminous lectin family.</text>
</comment>
<feature type="domain" description="Protein kinase" evidence="25">
    <location>
        <begin position="368"/>
        <end position="646"/>
    </location>
</feature>
<dbReference type="EMBL" id="CM000840">
    <property type="protein sequence ID" value="KRH49855.1"/>
    <property type="molecule type" value="Genomic_DNA"/>
</dbReference>
<dbReference type="SUPFAM" id="SSF56112">
    <property type="entry name" value="Protein kinase-like (PK-like)"/>
    <property type="match status" value="1"/>
</dbReference>
<dbReference type="InterPro" id="IPR011009">
    <property type="entry name" value="Kinase-like_dom_sf"/>
</dbReference>
<evidence type="ECO:0000256" key="8">
    <source>
        <dbReference type="ARBA" id="ARBA00022679"/>
    </source>
</evidence>
<keyword evidence="7" id="KW-0723">Serine/threonine-protein kinase</keyword>
<keyword evidence="10" id="KW-0732">Signal</keyword>
<evidence type="ECO:0000256" key="5">
    <source>
        <dbReference type="ARBA" id="ARBA00012513"/>
    </source>
</evidence>
<dbReference type="InterPro" id="IPR017441">
    <property type="entry name" value="Protein_kinase_ATP_BS"/>
</dbReference>
<sequence>MQLPPSKGYLHNSISTPSNINSLVMAASRYCKKSYVHASFHAITLTLLLLAIPHAASLSFNYQQLGDTGIALNFSGKARRDNDVINLTRSEPDSYGRVTYYELLHLWDKNSEKVTDFTTHFSFTINTPNKTHHGDGITFFLAHPDFPQSDIDGSGIGLASREQLKNLNFAKDYPFVAVEFDTFVNDWDPKYDHVGIDVNSINTTDTTEWFTSMDERGYDADVSYDSGSNRLSVTFTGYKDDKKIKQHLFSVVNLSDVLPEWVEIGFSSATGDFYEEHTLSSWSFNSSLGPKPQKGGSKTGLVIGLSVGLGAGVLFVILGVTFLVRWILRNRGVEEVSLFDHTMDNDFERMSLPKKFSYEELARATNNFASENKIGQGGFGAVYRGFMRELNAHVAIKKVSRGSRQGVKEYASEVKIITQLRHKNLVRLFGWCHENNDLLLVYEFMENGSLDSYLFKGKGLLTWKVRYDIARGLASALLYLHEEWEECVLHRDIKSSNVMLDSNFNAKLGDFGLARLMDHAIGSKTTGLAGTIGYLPPEAATRGKASRESDVYSFGVVTLEIACGRKVIEPNLNEEQIYLVDWVWEHYGMGALLKASDASLYGHFDEKEMERLMIVGLWCTHSDFLLRPTIRQAVQVLNFEAPLPILTSFSSMSSRTPASANNQHVSSNSSSSLLTESLQSSTTIDLISPAAAYLHTY</sequence>
<keyword evidence="12 23" id="KW-0547">Nucleotide-binding</keyword>
<reference evidence="27" key="2">
    <citation type="submission" date="2018-02" db="UniProtKB">
        <authorList>
            <consortium name="EnsemblPlants"/>
        </authorList>
    </citation>
    <scope>IDENTIFICATION</scope>
    <source>
        <strain evidence="27">Williams 82</strain>
    </source>
</reference>
<dbReference type="Gene3D" id="1.10.510.10">
    <property type="entry name" value="Transferase(Phosphotransferase) domain 1"/>
    <property type="match status" value="1"/>
</dbReference>
<evidence type="ECO:0000256" key="11">
    <source>
        <dbReference type="ARBA" id="ARBA00022734"/>
    </source>
</evidence>
<dbReference type="eggNOG" id="ENOG502QTX3">
    <property type="taxonomic scope" value="Eukaryota"/>
</dbReference>
<dbReference type="GeneID" id="100817213"/>
<dbReference type="Gene3D" id="2.60.120.200">
    <property type="match status" value="1"/>
</dbReference>
<evidence type="ECO:0000259" key="25">
    <source>
        <dbReference type="PROSITE" id="PS50011"/>
    </source>
</evidence>
<accession>I1KL68</accession>
<dbReference type="Pfam" id="PF00139">
    <property type="entry name" value="Lectin_legB"/>
    <property type="match status" value="1"/>
</dbReference>
<evidence type="ECO:0000313" key="27">
    <source>
        <dbReference type="EnsemblPlants" id="KRH49855"/>
    </source>
</evidence>
<reference evidence="26 27" key="1">
    <citation type="journal article" date="2010" name="Nature">
        <title>Genome sequence of the palaeopolyploid soybean.</title>
        <authorList>
            <person name="Schmutz J."/>
            <person name="Cannon S.B."/>
            <person name="Schlueter J."/>
            <person name="Ma J."/>
            <person name="Mitros T."/>
            <person name="Nelson W."/>
            <person name="Hyten D.L."/>
            <person name="Song Q."/>
            <person name="Thelen J.J."/>
            <person name="Cheng J."/>
            <person name="Xu D."/>
            <person name="Hellsten U."/>
            <person name="May G.D."/>
            <person name="Yu Y."/>
            <person name="Sakurai T."/>
            <person name="Umezawa T."/>
            <person name="Bhattacharyya M.K."/>
            <person name="Sandhu D."/>
            <person name="Valliyodan B."/>
            <person name="Lindquist E."/>
            <person name="Peto M."/>
            <person name="Grant D."/>
            <person name="Shu S."/>
            <person name="Goodstein D."/>
            <person name="Barry K."/>
            <person name="Futrell-Griggs M."/>
            <person name="Abernathy B."/>
            <person name="Du J."/>
            <person name="Tian Z."/>
            <person name="Zhu L."/>
            <person name="Gill N."/>
            <person name="Joshi T."/>
            <person name="Libault M."/>
            <person name="Sethuraman A."/>
            <person name="Zhang X.-C."/>
            <person name="Shinozaki K."/>
            <person name="Nguyen H.T."/>
            <person name="Wing R.A."/>
            <person name="Cregan P."/>
            <person name="Specht J."/>
            <person name="Grimwood J."/>
            <person name="Rokhsar D."/>
            <person name="Stacey G."/>
            <person name="Shoemaker R.C."/>
            <person name="Jackson S.A."/>
        </authorList>
    </citation>
    <scope>NUCLEOTIDE SEQUENCE [LARGE SCALE GENOMIC DNA]</scope>
    <source>
        <strain evidence="27">cv. Williams 82</strain>
        <tissue evidence="26">Callus</tissue>
    </source>
</reference>
<evidence type="ECO:0000256" key="2">
    <source>
        <dbReference type="ARBA" id="ARBA00007606"/>
    </source>
</evidence>
<dbReference type="EnsemblPlants" id="KRH49855">
    <property type="protein sequence ID" value="KRH49855"/>
    <property type="gene ID" value="GLYMA_07G183900"/>
</dbReference>
<evidence type="ECO:0000256" key="15">
    <source>
        <dbReference type="ARBA" id="ARBA00022840"/>
    </source>
</evidence>
<dbReference type="CDD" id="cd14066">
    <property type="entry name" value="STKc_IRAK"/>
    <property type="match status" value="1"/>
</dbReference>
<keyword evidence="15 23" id="KW-0067">ATP-binding</keyword>
<dbReference type="PROSITE" id="PS00307">
    <property type="entry name" value="LECTIN_LEGUME_BETA"/>
    <property type="match status" value="1"/>
</dbReference>
<evidence type="ECO:0000256" key="18">
    <source>
        <dbReference type="ARBA" id="ARBA00023170"/>
    </source>
</evidence>
<evidence type="ECO:0000256" key="24">
    <source>
        <dbReference type="SAM" id="Phobius"/>
    </source>
</evidence>
<dbReference type="SMART" id="SM00220">
    <property type="entry name" value="S_TKc"/>
    <property type="match status" value="1"/>
</dbReference>
<dbReference type="GO" id="GO:0009626">
    <property type="term" value="P:plant-type hypersensitive response"/>
    <property type="evidence" value="ECO:0007669"/>
    <property type="project" value="UniProtKB-ARBA"/>
</dbReference>
<evidence type="ECO:0000256" key="14">
    <source>
        <dbReference type="ARBA" id="ARBA00022821"/>
    </source>
</evidence>
<dbReference type="FunFam" id="2.60.120.200:FF:000103">
    <property type="entry name" value="L-type lectin-domain containing receptor kinase IX.1"/>
    <property type="match status" value="1"/>
</dbReference>
<dbReference type="GO" id="GO:0005886">
    <property type="term" value="C:plasma membrane"/>
    <property type="evidence" value="ECO:0000318"/>
    <property type="project" value="GO_Central"/>
</dbReference>
<feature type="binding site" evidence="23">
    <location>
        <position position="398"/>
    </location>
    <ligand>
        <name>ATP</name>
        <dbReference type="ChEBI" id="CHEBI:30616"/>
    </ligand>
</feature>
<dbReference type="SMR" id="I1KL68"/>
<dbReference type="Gramene" id="KRH49855">
    <property type="protein sequence ID" value="KRH49855"/>
    <property type="gene ID" value="GLYMA_07G183900"/>
</dbReference>
<feature type="transmembrane region" description="Helical" evidence="24">
    <location>
        <begin position="34"/>
        <end position="52"/>
    </location>
</feature>
<keyword evidence="6" id="KW-1003">Cell membrane</keyword>
<evidence type="ECO:0000256" key="3">
    <source>
        <dbReference type="ARBA" id="ARBA00008536"/>
    </source>
</evidence>